<dbReference type="InterPro" id="IPR002777">
    <property type="entry name" value="PFD_beta-like"/>
</dbReference>
<dbReference type="AlphaFoldDB" id="T1FWW2"/>
<name>T1FWW2_HELRO</name>
<dbReference type="HOGENOM" id="CLU_122140_2_1_1"/>
<dbReference type="EMBL" id="KB095811">
    <property type="protein sequence ID" value="ESO12041.1"/>
    <property type="molecule type" value="Genomic_DNA"/>
</dbReference>
<dbReference type="SUPFAM" id="SSF46579">
    <property type="entry name" value="Prefoldin"/>
    <property type="match status" value="1"/>
</dbReference>
<dbReference type="EnsemblMetazoa" id="HelroT62144">
    <property type="protein sequence ID" value="HelroP62144"/>
    <property type="gene ID" value="HelroG62144"/>
</dbReference>
<accession>T1FWW2</accession>
<evidence type="ECO:0000313" key="4">
    <source>
        <dbReference type="EMBL" id="ESO12041.1"/>
    </source>
</evidence>
<gene>
    <name evidence="5" type="primary">20213310</name>
    <name evidence="4" type="ORF">HELRODRAFT_62144</name>
</gene>
<evidence type="ECO:0000313" key="6">
    <source>
        <dbReference type="Proteomes" id="UP000015101"/>
    </source>
</evidence>
<comment type="similarity">
    <text evidence="1">Belongs to the prefoldin subunit beta family.</text>
</comment>
<dbReference type="GO" id="GO:0005737">
    <property type="term" value="C:cytoplasm"/>
    <property type="evidence" value="ECO:0000318"/>
    <property type="project" value="GO_Central"/>
</dbReference>
<dbReference type="KEGG" id="hro:HELRODRAFT_62144"/>
<proteinExistence type="inferred from homology"/>
<protein>
    <recommendedName>
        <fullName evidence="7">Prefoldin subunit 1</fullName>
    </recommendedName>
</protein>
<evidence type="ECO:0000256" key="1">
    <source>
        <dbReference type="ARBA" id="ARBA00008045"/>
    </source>
</evidence>
<dbReference type="EMBL" id="AMQM01000040">
    <property type="status" value="NOT_ANNOTATED_CDS"/>
    <property type="molecule type" value="Genomic_DNA"/>
</dbReference>
<dbReference type="GO" id="GO:0006457">
    <property type="term" value="P:protein folding"/>
    <property type="evidence" value="ECO:0000318"/>
    <property type="project" value="GO_Central"/>
</dbReference>
<dbReference type="GO" id="GO:0016272">
    <property type="term" value="C:prefoldin complex"/>
    <property type="evidence" value="ECO:0007669"/>
    <property type="project" value="InterPro"/>
</dbReference>
<evidence type="ECO:0000256" key="3">
    <source>
        <dbReference type="ARBA" id="ARBA00023186"/>
    </source>
</evidence>
<dbReference type="FunCoup" id="T1FWW2">
    <property type="interactions" value="1796"/>
</dbReference>
<keyword evidence="6" id="KW-1185">Reference proteome</keyword>
<dbReference type="OMA" id="REMIQQK"/>
<dbReference type="InParanoid" id="T1FWW2"/>
<dbReference type="CTD" id="20213310"/>
<reference evidence="4 6" key="2">
    <citation type="journal article" date="2013" name="Nature">
        <title>Insights into bilaterian evolution from three spiralian genomes.</title>
        <authorList>
            <person name="Simakov O."/>
            <person name="Marletaz F."/>
            <person name="Cho S.J."/>
            <person name="Edsinger-Gonzales E."/>
            <person name="Havlak P."/>
            <person name="Hellsten U."/>
            <person name="Kuo D.H."/>
            <person name="Larsson T."/>
            <person name="Lv J."/>
            <person name="Arendt D."/>
            <person name="Savage R."/>
            <person name="Osoegawa K."/>
            <person name="de Jong P."/>
            <person name="Grimwood J."/>
            <person name="Chapman J.A."/>
            <person name="Shapiro H."/>
            <person name="Aerts A."/>
            <person name="Otillar R.P."/>
            <person name="Terry A.Y."/>
            <person name="Boore J.L."/>
            <person name="Grigoriev I.V."/>
            <person name="Lindberg D.R."/>
            <person name="Seaver E.C."/>
            <person name="Weisblat D.A."/>
            <person name="Putnam N.H."/>
            <person name="Rokhsar D.S."/>
        </authorList>
    </citation>
    <scope>NUCLEOTIDE SEQUENCE</scope>
</reference>
<sequence length="128" mass="15035">MSSNQKLPVDLELKKAFQELQMKMLSTSQQLKVSDLQIEQLKNQITRTKLVGKELEALPENVNTYRSLGRMFLKTPLQIVHQYLDKETSGFQDKIKSIENTKHYLERTLKESEENLRELVLSKQREQT</sequence>
<dbReference type="GeneID" id="20213310"/>
<dbReference type="RefSeq" id="XP_009008761.1">
    <property type="nucleotide sequence ID" value="XM_009010513.1"/>
</dbReference>
<dbReference type="PANTHER" id="PTHR20903">
    <property type="entry name" value="PREFOLDIN SUBUNIT 1-RELATED"/>
    <property type="match status" value="1"/>
</dbReference>
<keyword evidence="3" id="KW-0143">Chaperone</keyword>
<dbReference type="OrthoDB" id="5242628at2759"/>
<organism evidence="5 6">
    <name type="scientific">Helobdella robusta</name>
    <name type="common">Californian leech</name>
    <dbReference type="NCBI Taxonomy" id="6412"/>
    <lineage>
        <taxon>Eukaryota</taxon>
        <taxon>Metazoa</taxon>
        <taxon>Spiralia</taxon>
        <taxon>Lophotrochozoa</taxon>
        <taxon>Annelida</taxon>
        <taxon>Clitellata</taxon>
        <taxon>Hirudinea</taxon>
        <taxon>Rhynchobdellida</taxon>
        <taxon>Glossiphoniidae</taxon>
        <taxon>Helobdella</taxon>
    </lineage>
</organism>
<reference evidence="6" key="1">
    <citation type="submission" date="2012-12" db="EMBL/GenBank/DDBJ databases">
        <authorList>
            <person name="Hellsten U."/>
            <person name="Grimwood J."/>
            <person name="Chapman J.A."/>
            <person name="Shapiro H."/>
            <person name="Aerts A."/>
            <person name="Otillar R.P."/>
            <person name="Terry A.Y."/>
            <person name="Boore J.L."/>
            <person name="Simakov O."/>
            <person name="Marletaz F."/>
            <person name="Cho S.-J."/>
            <person name="Edsinger-Gonzales E."/>
            <person name="Havlak P."/>
            <person name="Kuo D.-H."/>
            <person name="Larsson T."/>
            <person name="Lv J."/>
            <person name="Arendt D."/>
            <person name="Savage R."/>
            <person name="Osoegawa K."/>
            <person name="de Jong P."/>
            <person name="Lindberg D.R."/>
            <person name="Seaver E.C."/>
            <person name="Weisblat D.A."/>
            <person name="Putnam N.H."/>
            <person name="Grigoriev I.V."/>
            <person name="Rokhsar D.S."/>
        </authorList>
    </citation>
    <scope>NUCLEOTIDE SEQUENCE</scope>
</reference>
<reference evidence="5" key="3">
    <citation type="submission" date="2015-06" db="UniProtKB">
        <authorList>
            <consortium name="EnsemblMetazoa"/>
        </authorList>
    </citation>
    <scope>IDENTIFICATION</scope>
</reference>
<dbReference type="Gene3D" id="1.10.287.370">
    <property type="match status" value="1"/>
</dbReference>
<dbReference type="CDD" id="cd23164">
    <property type="entry name" value="Prefoldin_1"/>
    <property type="match status" value="1"/>
</dbReference>
<dbReference type="InterPro" id="IPR009053">
    <property type="entry name" value="Prefoldin"/>
</dbReference>
<dbReference type="STRING" id="6412.T1FWW2"/>
<comment type="subunit">
    <text evidence="2">Heterohexamer of two PFD-alpha type and four PFD-beta type subunits.</text>
</comment>
<dbReference type="GO" id="GO:0044183">
    <property type="term" value="F:protein folding chaperone"/>
    <property type="evidence" value="ECO:0000318"/>
    <property type="project" value="GO_Central"/>
</dbReference>
<evidence type="ECO:0008006" key="7">
    <source>
        <dbReference type="Google" id="ProtNLM"/>
    </source>
</evidence>
<dbReference type="Proteomes" id="UP000015101">
    <property type="component" value="Unassembled WGS sequence"/>
</dbReference>
<dbReference type="eggNOG" id="KOG3501">
    <property type="taxonomic scope" value="Eukaryota"/>
</dbReference>
<dbReference type="PANTHER" id="PTHR20903:SF0">
    <property type="entry name" value="PREFOLDIN SUBUNIT 1"/>
    <property type="match status" value="1"/>
</dbReference>
<dbReference type="GO" id="GO:0051082">
    <property type="term" value="F:unfolded protein binding"/>
    <property type="evidence" value="ECO:0000318"/>
    <property type="project" value="GO_Central"/>
</dbReference>
<dbReference type="Pfam" id="PF01920">
    <property type="entry name" value="Prefoldin_2"/>
    <property type="match status" value="1"/>
</dbReference>
<evidence type="ECO:0000313" key="5">
    <source>
        <dbReference type="EnsemblMetazoa" id="HelroP62144"/>
    </source>
</evidence>
<evidence type="ECO:0000256" key="2">
    <source>
        <dbReference type="ARBA" id="ARBA00011695"/>
    </source>
</evidence>